<evidence type="ECO:0000313" key="4">
    <source>
        <dbReference type="Proteomes" id="UP000541444"/>
    </source>
</evidence>
<dbReference type="Pfam" id="PF02878">
    <property type="entry name" value="PGM_PMM_I"/>
    <property type="match status" value="1"/>
</dbReference>
<dbReference type="PANTHER" id="PTHR45955:SF1">
    <property type="entry name" value="PHOSPHOACETYLGLUCOSAMINE MUTASE"/>
    <property type="match status" value="1"/>
</dbReference>
<dbReference type="OrthoDB" id="1928at2759"/>
<dbReference type="InterPro" id="IPR005844">
    <property type="entry name" value="A-D-PHexomutase_a/b/a-I"/>
</dbReference>
<dbReference type="PANTHER" id="PTHR45955">
    <property type="entry name" value="PHOSPHOACETYLGLUCOSAMINE MUTASE"/>
    <property type="match status" value="1"/>
</dbReference>
<dbReference type="GO" id="GO:0005975">
    <property type="term" value="P:carbohydrate metabolic process"/>
    <property type="evidence" value="ECO:0007669"/>
    <property type="project" value="InterPro"/>
</dbReference>
<gene>
    <name evidence="3" type="ORF">GIB67_033647</name>
</gene>
<comment type="caution">
    <text evidence="3">The sequence shown here is derived from an EMBL/GenBank/DDBJ whole genome shotgun (WGS) entry which is preliminary data.</text>
</comment>
<feature type="domain" description="Alpha-D-phosphohexomutase alpha/beta/alpha" evidence="2">
    <location>
        <begin position="56"/>
        <end position="89"/>
    </location>
</feature>
<dbReference type="GO" id="GO:0004610">
    <property type="term" value="F:phosphoacetylglucosamine mutase activity"/>
    <property type="evidence" value="ECO:0007669"/>
    <property type="project" value="TreeGrafter"/>
</dbReference>
<dbReference type="Gene3D" id="3.40.120.10">
    <property type="entry name" value="Alpha-D-Glucose-1,6-Bisphosphate, subunit A, domain 3"/>
    <property type="match status" value="1"/>
</dbReference>
<evidence type="ECO:0000313" key="3">
    <source>
        <dbReference type="EMBL" id="KAF6139643.1"/>
    </source>
</evidence>
<dbReference type="AlphaFoldDB" id="A0A7J7LAK8"/>
<dbReference type="Proteomes" id="UP000541444">
    <property type="component" value="Unassembled WGS sequence"/>
</dbReference>
<dbReference type="InterPro" id="IPR016055">
    <property type="entry name" value="A-D-PHexomutase_a/b/a-I/II/III"/>
</dbReference>
<evidence type="ECO:0000256" key="1">
    <source>
        <dbReference type="ARBA" id="ARBA00010231"/>
    </source>
</evidence>
<protein>
    <recommendedName>
        <fullName evidence="2">Alpha-D-phosphohexomutase alpha/beta/alpha domain-containing protein</fullName>
    </recommendedName>
</protein>
<reference evidence="3 4" key="1">
    <citation type="journal article" date="2020" name="IScience">
        <title>Genome Sequencing of the Endangered Kingdonia uniflora (Circaeasteraceae, Ranunculales) Reveals Potential Mechanisms of Evolutionary Specialization.</title>
        <authorList>
            <person name="Sun Y."/>
            <person name="Deng T."/>
            <person name="Zhang A."/>
            <person name="Moore M.J."/>
            <person name="Landis J.B."/>
            <person name="Lin N."/>
            <person name="Zhang H."/>
            <person name="Zhang X."/>
            <person name="Huang J."/>
            <person name="Zhang X."/>
            <person name="Sun H."/>
            <person name="Wang H."/>
        </authorList>
    </citation>
    <scope>NUCLEOTIDE SEQUENCE [LARGE SCALE GENOMIC DNA]</scope>
    <source>
        <strain evidence="3">TB1705</strain>
        <tissue evidence="3">Leaf</tissue>
    </source>
</reference>
<evidence type="ECO:0000259" key="2">
    <source>
        <dbReference type="Pfam" id="PF02878"/>
    </source>
</evidence>
<organism evidence="3 4">
    <name type="scientific">Kingdonia uniflora</name>
    <dbReference type="NCBI Taxonomy" id="39325"/>
    <lineage>
        <taxon>Eukaryota</taxon>
        <taxon>Viridiplantae</taxon>
        <taxon>Streptophyta</taxon>
        <taxon>Embryophyta</taxon>
        <taxon>Tracheophyta</taxon>
        <taxon>Spermatophyta</taxon>
        <taxon>Magnoliopsida</taxon>
        <taxon>Ranunculales</taxon>
        <taxon>Circaeasteraceae</taxon>
        <taxon>Kingdonia</taxon>
    </lineage>
</organism>
<comment type="similarity">
    <text evidence="1">Belongs to the phosphohexose mutase family.</text>
</comment>
<dbReference type="GO" id="GO:0006048">
    <property type="term" value="P:UDP-N-acetylglucosamine biosynthetic process"/>
    <property type="evidence" value="ECO:0007669"/>
    <property type="project" value="TreeGrafter"/>
</dbReference>
<accession>A0A7J7LAK8</accession>
<proteinExistence type="inferred from homology"/>
<dbReference type="SUPFAM" id="SSF53738">
    <property type="entry name" value="Phosphoglucomutase, first 3 domains"/>
    <property type="match status" value="2"/>
</dbReference>
<keyword evidence="4" id="KW-1185">Reference proteome</keyword>
<sequence>MNDQQRATILDSTSRFPIHQGVKLSYGTAGFRADGSILSSTVFRVGILAALRSLKTKSVIGLMITASHNQVSDNGVKIADPSGGMLTQEWEPFADKLANAGSAEELVRVSLSEVVKSMESDIQFQSSKCYKELLICEFTKEENISFEGKHHAEVLLARDTRPSGEYLLEAAKQGINSIVGAIATNMGILTTPQLHWMVRCRNKGHMVSEPAYFDQLSNSFRCLMDLIPKDNTTYVMDEHLIVDGANGVGGEKLVELKKMLSGLVIEVRNSGKKGEGVLNEGVGADFVQKEKVIPHGFDSNDLGIRLVIYSRVFIFTILFTWLIEKTKGPVKLDKAS</sequence>
<name>A0A7J7LAK8_9MAGN</name>
<dbReference type="EMBL" id="JACGCM010002460">
    <property type="protein sequence ID" value="KAF6139643.1"/>
    <property type="molecule type" value="Genomic_DNA"/>
</dbReference>